<protein>
    <submittedName>
        <fullName evidence="6">Uncharacterized protein</fullName>
    </submittedName>
</protein>
<dbReference type="PANTHER" id="PTHR21277">
    <property type="entry name" value="TRANSCRIPTIONAL ADAPTER 1"/>
    <property type="match status" value="1"/>
</dbReference>
<dbReference type="Proteomes" id="UP000292702">
    <property type="component" value="Unassembled WGS sequence"/>
</dbReference>
<gene>
    <name evidence="6" type="ORF">EIP91_006861</name>
</gene>
<evidence type="ECO:0000313" key="7">
    <source>
        <dbReference type="Proteomes" id="UP000292702"/>
    </source>
</evidence>
<accession>A0A4R0RPJ5</accession>
<dbReference type="EMBL" id="RWJN01000037">
    <property type="protein sequence ID" value="TCD69636.1"/>
    <property type="molecule type" value="Genomic_DNA"/>
</dbReference>
<comment type="subcellular location">
    <subcellularLocation>
        <location evidence="1">Nucleus</location>
    </subcellularLocation>
</comment>
<evidence type="ECO:0000256" key="3">
    <source>
        <dbReference type="ARBA" id="ARBA00023163"/>
    </source>
</evidence>
<keyword evidence="7" id="KW-1185">Reference proteome</keyword>
<proteinExistence type="predicted"/>
<organism evidence="6 7">
    <name type="scientific">Steccherinum ochraceum</name>
    <dbReference type="NCBI Taxonomy" id="92696"/>
    <lineage>
        <taxon>Eukaryota</taxon>
        <taxon>Fungi</taxon>
        <taxon>Dikarya</taxon>
        <taxon>Basidiomycota</taxon>
        <taxon>Agaricomycotina</taxon>
        <taxon>Agaricomycetes</taxon>
        <taxon>Polyporales</taxon>
        <taxon>Steccherinaceae</taxon>
        <taxon>Steccherinum</taxon>
    </lineage>
</organism>
<keyword evidence="2" id="KW-0805">Transcription regulation</keyword>
<dbReference type="GO" id="GO:0005634">
    <property type="term" value="C:nucleus"/>
    <property type="evidence" value="ECO:0007669"/>
    <property type="project" value="UniProtKB-SubCell"/>
</dbReference>
<name>A0A4R0RPJ5_9APHY</name>
<dbReference type="STRING" id="92696.A0A4R0RPJ5"/>
<evidence type="ECO:0000256" key="4">
    <source>
        <dbReference type="ARBA" id="ARBA00023242"/>
    </source>
</evidence>
<keyword evidence="4" id="KW-0539">Nucleus</keyword>
<feature type="region of interest" description="Disordered" evidence="5">
    <location>
        <begin position="74"/>
        <end position="108"/>
    </location>
</feature>
<dbReference type="Pfam" id="PF12767">
    <property type="entry name" value="SAGA-Tad1"/>
    <property type="match status" value="1"/>
</dbReference>
<dbReference type="InterPro" id="IPR024738">
    <property type="entry name" value="Hfi1/Tada1"/>
</dbReference>
<keyword evidence="3" id="KW-0804">Transcription</keyword>
<evidence type="ECO:0000256" key="5">
    <source>
        <dbReference type="SAM" id="MobiDB-lite"/>
    </source>
</evidence>
<comment type="caution">
    <text evidence="6">The sequence shown here is derived from an EMBL/GenBank/DDBJ whole genome shotgun (WGS) entry which is preliminary data.</text>
</comment>
<feature type="compositionally biased region" description="Pro residues" evidence="5">
    <location>
        <begin position="76"/>
        <end position="86"/>
    </location>
</feature>
<dbReference type="GO" id="GO:0000124">
    <property type="term" value="C:SAGA complex"/>
    <property type="evidence" value="ECO:0007669"/>
    <property type="project" value="UniProtKB-ARBA"/>
</dbReference>
<evidence type="ECO:0000313" key="6">
    <source>
        <dbReference type="EMBL" id="TCD69636.1"/>
    </source>
</evidence>
<dbReference type="AlphaFoldDB" id="A0A4R0RPJ5"/>
<sequence>MSLSSTTTIKAQLTSILGPKAPQYFKTLQLYLSGEISRGEYDDAIKESLGRDNTSLIILHNSLIVSLFDTSAHLAPPTPPPDAPKPPPKKRRRLLPYQGEDDDETSLRSTRLKKWTVGLGRRERERIRGMETMALSTERGPRPERDEISAERGVQLLSERGEPPGSRLPLHLASVARAPTLQHISDRINLISAQHNLGAPSRQVSALMMLAFEAKLKQMITQVLSLTSSSHAITSIQAASKPSATYPLSASSFDTLFNISPSVLPNQSAAAMRLAYGENEVEDEYLMKDREVKDQKWQMFALLGERSTVKEALKTLS</sequence>
<reference evidence="6 7" key="1">
    <citation type="submission" date="2018-11" db="EMBL/GenBank/DDBJ databases">
        <title>Genome assembly of Steccherinum ochraceum LE-BIN_3174, the white-rot fungus of the Steccherinaceae family (The Residual Polyporoid clade, Polyporales, Basidiomycota).</title>
        <authorList>
            <person name="Fedorova T.V."/>
            <person name="Glazunova O.A."/>
            <person name="Landesman E.O."/>
            <person name="Moiseenko K.V."/>
            <person name="Psurtseva N.V."/>
            <person name="Savinova O.S."/>
            <person name="Shakhova N.V."/>
            <person name="Tyazhelova T.V."/>
            <person name="Vasina D.V."/>
        </authorList>
    </citation>
    <scope>NUCLEOTIDE SEQUENCE [LARGE SCALE GENOMIC DNA]</scope>
    <source>
        <strain evidence="6 7">LE-BIN_3174</strain>
    </source>
</reference>
<dbReference type="OrthoDB" id="10264870at2759"/>
<evidence type="ECO:0000256" key="1">
    <source>
        <dbReference type="ARBA" id="ARBA00004123"/>
    </source>
</evidence>
<dbReference type="GO" id="GO:0006357">
    <property type="term" value="P:regulation of transcription by RNA polymerase II"/>
    <property type="evidence" value="ECO:0007669"/>
    <property type="project" value="TreeGrafter"/>
</dbReference>
<evidence type="ECO:0000256" key="2">
    <source>
        <dbReference type="ARBA" id="ARBA00023015"/>
    </source>
</evidence>
<dbReference type="GO" id="GO:0003713">
    <property type="term" value="F:transcription coactivator activity"/>
    <property type="evidence" value="ECO:0007669"/>
    <property type="project" value="TreeGrafter"/>
</dbReference>
<dbReference type="PANTHER" id="PTHR21277:SF5">
    <property type="entry name" value="TRANSCRIPTIONAL ADAPTER 1"/>
    <property type="match status" value="1"/>
</dbReference>